<dbReference type="Pfam" id="PF01321">
    <property type="entry name" value="Creatinase_N"/>
    <property type="match status" value="1"/>
</dbReference>
<dbReference type="Pfam" id="PF00557">
    <property type="entry name" value="Peptidase_M24"/>
    <property type="match status" value="1"/>
</dbReference>
<dbReference type="GeneID" id="72191885"/>
<reference evidence="6" key="1">
    <citation type="submission" date="2022-04" db="EMBL/GenBank/DDBJ databases">
        <title>Diverse halophilic archaea isolated from saline environments.</title>
        <authorList>
            <person name="Cui H.-L."/>
        </authorList>
    </citation>
    <scope>NUCLEOTIDE SEQUENCE</scope>
    <source>
        <strain evidence="6">XZYJT40</strain>
    </source>
</reference>
<feature type="domain" description="Peptidase M24" evidence="4">
    <location>
        <begin position="154"/>
        <end position="375"/>
    </location>
</feature>
<dbReference type="InterPro" id="IPR000994">
    <property type="entry name" value="Pept_M24"/>
</dbReference>
<keyword evidence="1 3" id="KW-0479">Metal-binding</keyword>
<evidence type="ECO:0000259" key="5">
    <source>
        <dbReference type="Pfam" id="PF01321"/>
    </source>
</evidence>
<evidence type="ECO:0000256" key="2">
    <source>
        <dbReference type="ARBA" id="ARBA00022801"/>
    </source>
</evidence>
<proteinExistence type="inferred from homology"/>
<keyword evidence="7" id="KW-1185">Reference proteome</keyword>
<gene>
    <name evidence="6" type="ORF">M0R88_18480</name>
</gene>
<dbReference type="PANTHER" id="PTHR46112">
    <property type="entry name" value="AMINOPEPTIDASE"/>
    <property type="match status" value="1"/>
</dbReference>
<dbReference type="InterPro" id="IPR050659">
    <property type="entry name" value="Peptidase_M24B"/>
</dbReference>
<dbReference type="PROSITE" id="PS00491">
    <property type="entry name" value="PROLINE_PEPTIDASE"/>
    <property type="match status" value="1"/>
</dbReference>
<protein>
    <submittedName>
        <fullName evidence="6">Xaa-Pro peptidase family protein</fullName>
    </submittedName>
</protein>
<dbReference type="PANTHER" id="PTHR46112:SF2">
    <property type="entry name" value="XAA-PRO AMINOPEPTIDASE P-RELATED"/>
    <property type="match status" value="1"/>
</dbReference>
<keyword evidence="2" id="KW-0378">Hydrolase</keyword>
<sequence>MNPDLSPLADALREADADGYLLDASSEESDQLYLSGFDAPDPFVTLYTPDGTHLLVSGLEYGRATEESSADSVARLSEYGYQERVAEYGRTEGTHRVVAAFLDDRGVASVAAPERFPLGTADDLREQGVAVEVLDEDVVTEIRAVKTDEEIDHVHAAQRANEAAMRAAEDLLEAATVEDGVLYHDGEELTSERVKEEIEVTLLRHGCALDETIVAYGADAAGPHNRGSGPLRADETIVIDIFPRDKATKYHGDMTRTFVKGEANEEIRRRYDDTYDAFEAALDAVEPGATGKEVHDAVCDLYEDRGYDTLRSDPSAETGFIHSTGHGIGLDVHEQPSVSPDGGELKPGHVVTIEPGLYDPDVGGIRIEDLVVVTEDGYENLTNYPIRLELE</sequence>
<evidence type="ECO:0000313" key="6">
    <source>
        <dbReference type="EMBL" id="UPW00475.1"/>
    </source>
</evidence>
<evidence type="ECO:0000313" key="7">
    <source>
        <dbReference type="Proteomes" id="UP000830434"/>
    </source>
</evidence>
<evidence type="ECO:0000256" key="1">
    <source>
        <dbReference type="ARBA" id="ARBA00022723"/>
    </source>
</evidence>
<accession>A0A8U0IIF6</accession>
<dbReference type="Gene3D" id="3.90.230.10">
    <property type="entry name" value="Creatinase/methionine aminopeptidase superfamily"/>
    <property type="match status" value="1"/>
</dbReference>
<dbReference type="RefSeq" id="WP_248654886.1">
    <property type="nucleotide sequence ID" value="NZ_CP096658.1"/>
</dbReference>
<evidence type="ECO:0000256" key="3">
    <source>
        <dbReference type="RuleBase" id="RU000590"/>
    </source>
</evidence>
<dbReference type="InterPro" id="IPR001131">
    <property type="entry name" value="Peptidase_M24B_aminopep-P_CS"/>
</dbReference>
<feature type="domain" description="Creatinase N-terminal" evidence="5">
    <location>
        <begin position="8"/>
        <end position="143"/>
    </location>
</feature>
<evidence type="ECO:0000259" key="4">
    <source>
        <dbReference type="Pfam" id="PF00557"/>
    </source>
</evidence>
<dbReference type="InterPro" id="IPR029149">
    <property type="entry name" value="Creatin/AminoP/Spt16_N"/>
</dbReference>
<dbReference type="InterPro" id="IPR036005">
    <property type="entry name" value="Creatinase/aminopeptidase-like"/>
</dbReference>
<dbReference type="Proteomes" id="UP000830434">
    <property type="component" value="Chromosome"/>
</dbReference>
<dbReference type="SUPFAM" id="SSF55920">
    <property type="entry name" value="Creatinase/aminopeptidase"/>
    <property type="match status" value="1"/>
</dbReference>
<dbReference type="EMBL" id="CP096658">
    <property type="protein sequence ID" value="UPW00475.1"/>
    <property type="molecule type" value="Genomic_DNA"/>
</dbReference>
<dbReference type="Gene3D" id="3.40.350.10">
    <property type="entry name" value="Creatinase/prolidase N-terminal domain"/>
    <property type="match status" value="1"/>
</dbReference>
<dbReference type="GO" id="GO:0016787">
    <property type="term" value="F:hydrolase activity"/>
    <property type="evidence" value="ECO:0007669"/>
    <property type="project" value="UniProtKB-KW"/>
</dbReference>
<dbReference type="KEGG" id="haxz:M0R88_18480"/>
<organism evidence="6 7">
    <name type="scientific">Halorussus gelatinilyticus</name>
    <dbReference type="NCBI Taxonomy" id="2937524"/>
    <lineage>
        <taxon>Archaea</taxon>
        <taxon>Methanobacteriati</taxon>
        <taxon>Methanobacteriota</taxon>
        <taxon>Stenosarchaea group</taxon>
        <taxon>Halobacteria</taxon>
        <taxon>Halobacteriales</taxon>
        <taxon>Haladaptataceae</taxon>
        <taxon>Halorussus</taxon>
    </lineage>
</organism>
<dbReference type="AlphaFoldDB" id="A0A8U0IIF6"/>
<comment type="similarity">
    <text evidence="3">Belongs to the peptidase M24B family.</text>
</comment>
<dbReference type="InterPro" id="IPR000587">
    <property type="entry name" value="Creatinase_N"/>
</dbReference>
<name>A0A8U0IIF6_9EURY</name>
<dbReference type="GO" id="GO:0046872">
    <property type="term" value="F:metal ion binding"/>
    <property type="evidence" value="ECO:0007669"/>
    <property type="project" value="UniProtKB-KW"/>
</dbReference>